<feature type="transmembrane region" description="Helical" evidence="1">
    <location>
        <begin position="80"/>
        <end position="103"/>
    </location>
</feature>
<feature type="domain" description="Protein FecR C-terminal" evidence="3">
    <location>
        <begin position="312"/>
        <end position="382"/>
    </location>
</feature>
<evidence type="ECO:0000256" key="1">
    <source>
        <dbReference type="SAM" id="Phobius"/>
    </source>
</evidence>
<keyword evidence="1" id="KW-1133">Transmembrane helix</keyword>
<dbReference type="PANTHER" id="PTHR30273:SF2">
    <property type="entry name" value="PROTEIN FECR"/>
    <property type="match status" value="1"/>
</dbReference>
<comment type="caution">
    <text evidence="4">The sequence shown here is derived from an EMBL/GenBank/DDBJ whole genome shotgun (WGS) entry which is preliminary data.</text>
</comment>
<keyword evidence="5" id="KW-1185">Reference proteome</keyword>
<evidence type="ECO:0000259" key="3">
    <source>
        <dbReference type="Pfam" id="PF16344"/>
    </source>
</evidence>
<evidence type="ECO:0000313" key="5">
    <source>
        <dbReference type="Proteomes" id="UP001337305"/>
    </source>
</evidence>
<keyword evidence="1" id="KW-0812">Transmembrane</keyword>
<organism evidence="4 5">
    <name type="scientific">Flavivirga spongiicola</name>
    <dbReference type="NCBI Taxonomy" id="421621"/>
    <lineage>
        <taxon>Bacteria</taxon>
        <taxon>Pseudomonadati</taxon>
        <taxon>Bacteroidota</taxon>
        <taxon>Flavobacteriia</taxon>
        <taxon>Flavobacteriales</taxon>
        <taxon>Flavobacteriaceae</taxon>
        <taxon>Flavivirga</taxon>
    </lineage>
</organism>
<reference evidence="4 5" key="1">
    <citation type="submission" date="2022-09" db="EMBL/GenBank/DDBJ databases">
        <title>Genome sequencing of Flavivirga sp. MEBiC05379.</title>
        <authorList>
            <person name="Oh H.-M."/>
            <person name="Kwon K.K."/>
            <person name="Park M.J."/>
            <person name="Yang S.-H."/>
        </authorList>
    </citation>
    <scope>NUCLEOTIDE SEQUENCE [LARGE SCALE GENOMIC DNA]</scope>
    <source>
        <strain evidence="4 5">MEBiC05379</strain>
    </source>
</reference>
<accession>A0ABU7XXK8</accession>
<evidence type="ECO:0000259" key="2">
    <source>
        <dbReference type="Pfam" id="PF04773"/>
    </source>
</evidence>
<dbReference type="Pfam" id="PF16344">
    <property type="entry name" value="FecR_C"/>
    <property type="match status" value="1"/>
</dbReference>
<dbReference type="Gene3D" id="3.55.50.30">
    <property type="match status" value="1"/>
</dbReference>
<keyword evidence="1" id="KW-0472">Membrane</keyword>
<dbReference type="InterPro" id="IPR006860">
    <property type="entry name" value="FecR"/>
</dbReference>
<dbReference type="Pfam" id="PF04773">
    <property type="entry name" value="FecR"/>
    <property type="match status" value="1"/>
</dbReference>
<protein>
    <submittedName>
        <fullName evidence="4">FecR family protein</fullName>
    </submittedName>
</protein>
<dbReference type="InterPro" id="IPR032508">
    <property type="entry name" value="FecR_C"/>
</dbReference>
<name>A0ABU7XXK8_9FLAO</name>
<dbReference type="PANTHER" id="PTHR30273">
    <property type="entry name" value="PERIPLASMIC SIGNAL SENSOR AND SIGMA FACTOR ACTIVATOR FECR-RELATED"/>
    <property type="match status" value="1"/>
</dbReference>
<gene>
    <name evidence="4" type="ORF">N1F79_15490</name>
</gene>
<sequence>MKKIIEILELSKRISNSILNKDNPDNKDIARFFEKEDREYIINNLVDKEKLREQYLLRKKIEKSKSENWKKLEKGKKTNIRYLVFLGRVAAIFIGLFTTIYFIQIKKAPSNEIQISEEVIKLKVGKDNIKVIRQGETREIVAVSGEVLGIQNGNKIIYHTNPEIKELVYNELEVPYGKIFDIELSDGTIVHLNSGTSIKYPVNFLKGKKREVFIDGEAYFDVAKDINHPFIVNADSVAVEVLGTSFNISSYKEDTEIKTVLVEGKVNMYNTHSPNNKIILKPGYKGAWNKSEKHTYVEEVDTGLYIGWISGELIFRGSTFNNMVRKLERRYNVSISNNNVDLQNKKFNARFSVNVENIQDVMESINKISPFDYKIIDNQIIIY</sequence>
<dbReference type="Proteomes" id="UP001337305">
    <property type="component" value="Unassembled WGS sequence"/>
</dbReference>
<dbReference type="RefSeq" id="WP_303306863.1">
    <property type="nucleotide sequence ID" value="NZ_JAODOP010000004.1"/>
</dbReference>
<dbReference type="Gene3D" id="2.60.120.1440">
    <property type="match status" value="1"/>
</dbReference>
<dbReference type="EMBL" id="JAODOP010000004">
    <property type="protein sequence ID" value="MEF3834540.1"/>
    <property type="molecule type" value="Genomic_DNA"/>
</dbReference>
<evidence type="ECO:0000313" key="4">
    <source>
        <dbReference type="EMBL" id="MEF3834540.1"/>
    </source>
</evidence>
<dbReference type="InterPro" id="IPR012373">
    <property type="entry name" value="Ferrdict_sens_TM"/>
</dbReference>
<proteinExistence type="predicted"/>
<feature type="domain" description="FecR protein" evidence="2">
    <location>
        <begin position="173"/>
        <end position="267"/>
    </location>
</feature>